<dbReference type="HOGENOM" id="CLU_2074689_0_0_1"/>
<gene>
    <name evidence="1" type="ORF">CY34DRAFT_627535</name>
</gene>
<reference evidence="2" key="2">
    <citation type="submission" date="2015-01" db="EMBL/GenBank/DDBJ databases">
        <title>Evolutionary Origins and Diversification of the Mycorrhizal Mutualists.</title>
        <authorList>
            <consortium name="DOE Joint Genome Institute"/>
            <consortium name="Mycorrhizal Genomics Consortium"/>
            <person name="Kohler A."/>
            <person name="Kuo A."/>
            <person name="Nagy L.G."/>
            <person name="Floudas D."/>
            <person name="Copeland A."/>
            <person name="Barry K.W."/>
            <person name="Cichocki N."/>
            <person name="Veneault-Fourrey C."/>
            <person name="LaButti K."/>
            <person name="Lindquist E.A."/>
            <person name="Lipzen A."/>
            <person name="Lundell T."/>
            <person name="Morin E."/>
            <person name="Murat C."/>
            <person name="Riley R."/>
            <person name="Ohm R."/>
            <person name="Sun H."/>
            <person name="Tunlid A."/>
            <person name="Henrissat B."/>
            <person name="Grigoriev I.V."/>
            <person name="Hibbett D.S."/>
            <person name="Martin F."/>
        </authorList>
    </citation>
    <scope>NUCLEOTIDE SEQUENCE [LARGE SCALE GENOMIC DNA]</scope>
    <source>
        <strain evidence="2">UH-Slu-Lm8-n1</strain>
    </source>
</reference>
<evidence type="ECO:0000313" key="2">
    <source>
        <dbReference type="Proteomes" id="UP000054485"/>
    </source>
</evidence>
<evidence type="ECO:0000313" key="1">
    <source>
        <dbReference type="EMBL" id="KIK48513.1"/>
    </source>
</evidence>
<proteinExistence type="predicted"/>
<organism evidence="1 2">
    <name type="scientific">Suillus luteus UH-Slu-Lm8-n1</name>
    <dbReference type="NCBI Taxonomy" id="930992"/>
    <lineage>
        <taxon>Eukaryota</taxon>
        <taxon>Fungi</taxon>
        <taxon>Dikarya</taxon>
        <taxon>Basidiomycota</taxon>
        <taxon>Agaricomycotina</taxon>
        <taxon>Agaricomycetes</taxon>
        <taxon>Agaricomycetidae</taxon>
        <taxon>Boletales</taxon>
        <taxon>Suillineae</taxon>
        <taxon>Suillaceae</taxon>
        <taxon>Suillus</taxon>
    </lineage>
</organism>
<dbReference type="InParanoid" id="A0A0D0C0Z2"/>
<dbReference type="AlphaFoldDB" id="A0A0D0C0Z2"/>
<reference evidence="1 2" key="1">
    <citation type="submission" date="2014-04" db="EMBL/GenBank/DDBJ databases">
        <authorList>
            <consortium name="DOE Joint Genome Institute"/>
            <person name="Kuo A."/>
            <person name="Ruytinx J."/>
            <person name="Rineau F."/>
            <person name="Colpaert J."/>
            <person name="Kohler A."/>
            <person name="Nagy L.G."/>
            <person name="Floudas D."/>
            <person name="Copeland A."/>
            <person name="Barry K.W."/>
            <person name="Cichocki N."/>
            <person name="Veneault-Fourrey C."/>
            <person name="LaButti K."/>
            <person name="Lindquist E.A."/>
            <person name="Lipzen A."/>
            <person name="Lundell T."/>
            <person name="Morin E."/>
            <person name="Murat C."/>
            <person name="Sun H."/>
            <person name="Tunlid A."/>
            <person name="Henrissat B."/>
            <person name="Grigoriev I.V."/>
            <person name="Hibbett D.S."/>
            <person name="Martin F."/>
            <person name="Nordberg H.P."/>
            <person name="Cantor M.N."/>
            <person name="Hua S.X."/>
        </authorList>
    </citation>
    <scope>NUCLEOTIDE SEQUENCE [LARGE SCALE GENOMIC DNA]</scope>
    <source>
        <strain evidence="1 2">UH-Slu-Lm8-n1</strain>
    </source>
</reference>
<sequence>MCEQFLALGAALRTIYIHTHTPPLPVHCALNPSVRHICFTLAMAAGCCELGFGEGGDIRRVLYPRLFWEHPLQRCAVNSCIRLSNTTRVSVGMCLFSLRKRNIVNIRLWVAATNGPPG</sequence>
<dbReference type="Proteomes" id="UP000054485">
    <property type="component" value="Unassembled WGS sequence"/>
</dbReference>
<keyword evidence="2" id="KW-1185">Reference proteome</keyword>
<protein>
    <submittedName>
        <fullName evidence="1">Uncharacterized protein</fullName>
    </submittedName>
</protein>
<dbReference type="EMBL" id="KN835137">
    <property type="protein sequence ID" value="KIK48513.1"/>
    <property type="molecule type" value="Genomic_DNA"/>
</dbReference>
<accession>A0A0D0C0Z2</accession>
<name>A0A0D0C0Z2_9AGAM</name>